<dbReference type="SUPFAM" id="SSF52343">
    <property type="entry name" value="Ferredoxin reductase-like, C-terminal NADP-linked domain"/>
    <property type="match status" value="1"/>
</dbReference>
<keyword evidence="10" id="KW-0813">Transport</keyword>
<evidence type="ECO:0000313" key="13">
    <source>
        <dbReference type="EMBL" id="MBO4207995.1"/>
    </source>
</evidence>
<comment type="similarity">
    <text evidence="1">In the C-terminal section; belongs to the flavoprotein pyridine nucleotide cytochrome reductase family.</text>
</comment>
<evidence type="ECO:0000256" key="6">
    <source>
        <dbReference type="ARBA" id="ARBA00023004"/>
    </source>
</evidence>
<comment type="catalytic activity">
    <reaction evidence="9">
        <text>2 nitric oxide + NADPH + 2 O2 = 2 nitrate + NADP(+) + H(+)</text>
        <dbReference type="Rhea" id="RHEA:19465"/>
        <dbReference type="ChEBI" id="CHEBI:15378"/>
        <dbReference type="ChEBI" id="CHEBI:15379"/>
        <dbReference type="ChEBI" id="CHEBI:16480"/>
        <dbReference type="ChEBI" id="CHEBI:17632"/>
        <dbReference type="ChEBI" id="CHEBI:57783"/>
        <dbReference type="ChEBI" id="CHEBI:58349"/>
        <dbReference type="EC" id="1.14.12.17"/>
    </reaction>
</comment>
<feature type="domain" description="Globin" evidence="11">
    <location>
        <begin position="1"/>
        <end position="140"/>
    </location>
</feature>
<dbReference type="Gene3D" id="3.40.50.80">
    <property type="entry name" value="Nucleotide-binding domain of ferredoxin-NADP reductase (FNR) module"/>
    <property type="match status" value="1"/>
</dbReference>
<keyword evidence="14" id="KW-1185">Reference proteome</keyword>
<proteinExistence type="inferred from homology"/>
<evidence type="ECO:0000256" key="5">
    <source>
        <dbReference type="ARBA" id="ARBA00022723"/>
    </source>
</evidence>
<dbReference type="EMBL" id="WVUH01000162">
    <property type="protein sequence ID" value="MBO4207995.1"/>
    <property type="molecule type" value="Genomic_DNA"/>
</dbReference>
<evidence type="ECO:0000259" key="11">
    <source>
        <dbReference type="PROSITE" id="PS01033"/>
    </source>
</evidence>
<evidence type="ECO:0000313" key="14">
    <source>
        <dbReference type="Proteomes" id="UP000823521"/>
    </source>
</evidence>
<comment type="caution">
    <text evidence="13">The sequence shown here is derived from an EMBL/GenBank/DDBJ whole genome shotgun (WGS) entry which is preliminary data.</text>
</comment>
<keyword evidence="4 10" id="KW-0561">Oxygen transport</keyword>
<accession>A0ABS3VTY2</accession>
<dbReference type="InterPro" id="IPR017938">
    <property type="entry name" value="Riboflavin_synthase-like_b-brl"/>
</dbReference>
<keyword evidence="5" id="KW-0479">Metal-binding</keyword>
<evidence type="ECO:0000256" key="10">
    <source>
        <dbReference type="RuleBase" id="RU000356"/>
    </source>
</evidence>
<reference evidence="13 14" key="1">
    <citation type="submission" date="2019-12" db="EMBL/GenBank/DDBJ databases">
        <title>Whole genome sequencing of endophytic Actinobacterium Micromonospora sp. MPMI6T.</title>
        <authorList>
            <person name="Evv R."/>
            <person name="Podile A.R."/>
        </authorList>
    </citation>
    <scope>NUCLEOTIDE SEQUENCE [LARGE SCALE GENOMIC DNA]</scope>
    <source>
        <strain evidence="13 14">MPMI6</strain>
    </source>
</reference>
<protein>
    <recommendedName>
        <fullName evidence="2">nitric oxide dioxygenase</fullName>
        <ecNumber evidence="2">1.14.12.17</ecNumber>
    </recommendedName>
</protein>
<dbReference type="PANTHER" id="PTHR43396:SF3">
    <property type="entry name" value="FLAVOHEMOPROTEIN"/>
    <property type="match status" value="1"/>
</dbReference>
<dbReference type="InterPro" id="IPR039261">
    <property type="entry name" value="FNR_nucleotide-bd"/>
</dbReference>
<dbReference type="InterPro" id="IPR012292">
    <property type="entry name" value="Globin/Proto"/>
</dbReference>
<name>A0ABS3VTY2_MICEH</name>
<evidence type="ECO:0000256" key="4">
    <source>
        <dbReference type="ARBA" id="ARBA00022621"/>
    </source>
</evidence>
<dbReference type="InterPro" id="IPR017927">
    <property type="entry name" value="FAD-bd_FR_type"/>
</dbReference>
<keyword evidence="3 10" id="KW-0349">Heme</keyword>
<dbReference type="InterPro" id="IPR000971">
    <property type="entry name" value="Globin"/>
</dbReference>
<organism evidence="13 14">
    <name type="scientific">Micromonospora echinofusca</name>
    <dbReference type="NCBI Taxonomy" id="47858"/>
    <lineage>
        <taxon>Bacteria</taxon>
        <taxon>Bacillati</taxon>
        <taxon>Actinomycetota</taxon>
        <taxon>Actinomycetes</taxon>
        <taxon>Micromonosporales</taxon>
        <taxon>Micromonosporaceae</taxon>
        <taxon>Micromonospora</taxon>
    </lineage>
</organism>
<dbReference type="PANTHER" id="PTHR43396">
    <property type="entry name" value="FLAVOHEMOPROTEIN"/>
    <property type="match status" value="1"/>
</dbReference>
<dbReference type="PROSITE" id="PS51384">
    <property type="entry name" value="FAD_FR"/>
    <property type="match status" value="1"/>
</dbReference>
<evidence type="ECO:0000256" key="1">
    <source>
        <dbReference type="ARBA" id="ARBA00006401"/>
    </source>
</evidence>
<dbReference type="PROSITE" id="PS01033">
    <property type="entry name" value="GLOBIN"/>
    <property type="match status" value="1"/>
</dbReference>
<evidence type="ECO:0000259" key="12">
    <source>
        <dbReference type="PROSITE" id="PS51384"/>
    </source>
</evidence>
<evidence type="ECO:0000256" key="3">
    <source>
        <dbReference type="ARBA" id="ARBA00022617"/>
    </source>
</evidence>
<dbReference type="InterPro" id="IPR009050">
    <property type="entry name" value="Globin-like_sf"/>
</dbReference>
<dbReference type="SUPFAM" id="SSF46458">
    <property type="entry name" value="Globin-like"/>
    <property type="match status" value="1"/>
</dbReference>
<evidence type="ECO:0000256" key="2">
    <source>
        <dbReference type="ARBA" id="ARBA00012229"/>
    </source>
</evidence>
<comment type="catalytic activity">
    <reaction evidence="8">
        <text>2 nitric oxide + NADH + 2 O2 = 2 nitrate + NAD(+) + H(+)</text>
        <dbReference type="Rhea" id="RHEA:19469"/>
        <dbReference type="ChEBI" id="CHEBI:15378"/>
        <dbReference type="ChEBI" id="CHEBI:15379"/>
        <dbReference type="ChEBI" id="CHEBI:16480"/>
        <dbReference type="ChEBI" id="CHEBI:17632"/>
        <dbReference type="ChEBI" id="CHEBI:57540"/>
        <dbReference type="ChEBI" id="CHEBI:57945"/>
        <dbReference type="EC" id="1.14.12.17"/>
    </reaction>
</comment>
<gene>
    <name evidence="13" type="ORF">GSF22_18590</name>
</gene>
<comment type="similarity">
    <text evidence="10">Belongs to the globin family.</text>
</comment>
<dbReference type="Pfam" id="PF00042">
    <property type="entry name" value="Globin"/>
    <property type="match status" value="1"/>
</dbReference>
<dbReference type="Gene3D" id="2.40.30.10">
    <property type="entry name" value="Translation factors"/>
    <property type="match status" value="1"/>
</dbReference>
<dbReference type="SUPFAM" id="SSF63380">
    <property type="entry name" value="Riboflavin synthase domain-like"/>
    <property type="match status" value="1"/>
</dbReference>
<feature type="non-terminal residue" evidence="13">
    <location>
        <position position="315"/>
    </location>
</feature>
<evidence type="ECO:0000256" key="7">
    <source>
        <dbReference type="ARBA" id="ARBA00023027"/>
    </source>
</evidence>
<evidence type="ECO:0000256" key="9">
    <source>
        <dbReference type="ARBA" id="ARBA00049433"/>
    </source>
</evidence>
<sequence>MLSAASAPVVAATLPVVRSHGEQITGNFYPRMFRAHPELLNVFNRGNQATGEQKQALAGAVVAYAGHLLGESTMPWQPVLERIAHKHVSLGITPAQYTIVGRHLLDAVADVLGPAVTPEIAAAWDEVYWLFACELIAREARLYHDAGIGDPVDLWRTWRVVDRVTETADAFSLTLSPTDDGPVPAFVPGQYVSVAVDLGADRGQQIRQYSLSGPPQAGTWQITVKRLRPEGGRPAGTVSGHLHDRVAVGDTLRLSPPFGDIDAVAGTGPLLLVSAGIGVTPAMAALEHLVVHDPKRPVTLVHADRSPDTHPLRRH</sequence>
<dbReference type="RefSeq" id="WP_208814905.1">
    <property type="nucleotide sequence ID" value="NZ_WVUH01000162.1"/>
</dbReference>
<evidence type="ECO:0000256" key="8">
    <source>
        <dbReference type="ARBA" id="ARBA00048649"/>
    </source>
</evidence>
<dbReference type="EC" id="1.14.12.17" evidence="2"/>
<feature type="domain" description="FAD-binding FR-type" evidence="12">
    <location>
        <begin position="153"/>
        <end position="264"/>
    </location>
</feature>
<dbReference type="Proteomes" id="UP000823521">
    <property type="component" value="Unassembled WGS sequence"/>
</dbReference>
<keyword evidence="7" id="KW-0520">NAD</keyword>
<keyword evidence="6" id="KW-0408">Iron</keyword>
<dbReference type="Gene3D" id="1.10.490.10">
    <property type="entry name" value="Globins"/>
    <property type="match status" value="1"/>
</dbReference>